<dbReference type="InterPro" id="IPR000738">
    <property type="entry name" value="WHEP-TRS_dom"/>
</dbReference>
<evidence type="ECO:0000256" key="5">
    <source>
        <dbReference type="ARBA" id="ARBA00023146"/>
    </source>
</evidence>
<dbReference type="GO" id="GO:0017101">
    <property type="term" value="C:aminoacyl-tRNA synthetase multienzyme complex"/>
    <property type="evidence" value="ECO:0007669"/>
    <property type="project" value="TreeGrafter"/>
</dbReference>
<dbReference type="InterPro" id="IPR041872">
    <property type="entry name" value="Anticodon_Met"/>
</dbReference>
<keyword evidence="2" id="KW-0547">Nucleotide-binding</keyword>
<dbReference type="PROSITE" id="PS51185">
    <property type="entry name" value="WHEP_TRS_2"/>
    <property type="match status" value="1"/>
</dbReference>
<name>A0A812ELB2_ACAPH</name>
<dbReference type="SMART" id="SM00991">
    <property type="entry name" value="WHEP-TRS"/>
    <property type="match status" value="1"/>
</dbReference>
<evidence type="ECO:0000313" key="8">
    <source>
        <dbReference type="EMBL" id="CAE1325612.1"/>
    </source>
</evidence>
<sequence>MRDSIRNLLSISRLGNQYMQSNKPWVLVKGTPEEKSRAGTVVSLSANIAALLSVLLEPFMPTTSRMIKTQLNIADETFVILDNIATYVKPGHKIGKPSPLFQKLETSLIQELKKKFMSETIKEKSKSPPPTSSPQVGSSDVEIEKLNQMVTEQGLKVRELKMNKAEKSVVDAEVAILIELKRNLAVKQGIDPSTLIGGGKKKGKKK</sequence>
<dbReference type="GO" id="GO:0005524">
    <property type="term" value="F:ATP binding"/>
    <property type="evidence" value="ECO:0007669"/>
    <property type="project" value="UniProtKB-KW"/>
</dbReference>
<reference evidence="8" key="1">
    <citation type="submission" date="2021-01" db="EMBL/GenBank/DDBJ databases">
        <authorList>
            <person name="Li R."/>
            <person name="Bekaert M."/>
        </authorList>
    </citation>
    <scope>NUCLEOTIDE SEQUENCE</scope>
    <source>
        <strain evidence="8">Farmed</strain>
    </source>
</reference>
<dbReference type="GO" id="GO:0005829">
    <property type="term" value="C:cytosol"/>
    <property type="evidence" value="ECO:0007669"/>
    <property type="project" value="TreeGrafter"/>
</dbReference>
<evidence type="ECO:0000259" key="7">
    <source>
        <dbReference type="PROSITE" id="PS51185"/>
    </source>
</evidence>
<keyword evidence="3" id="KW-0067">ATP-binding</keyword>
<dbReference type="Gene3D" id="1.10.287.10">
    <property type="entry name" value="S15/NS1, RNA-binding"/>
    <property type="match status" value="1"/>
</dbReference>
<protein>
    <submittedName>
        <fullName evidence="8">MARS</fullName>
        <ecNumber evidence="8">6.1.1.10</ecNumber>
    </submittedName>
</protein>
<dbReference type="AlphaFoldDB" id="A0A812ELB2"/>
<gene>
    <name evidence="8" type="ORF">SPHA_75227</name>
</gene>
<feature type="region of interest" description="Disordered" evidence="6">
    <location>
        <begin position="119"/>
        <end position="142"/>
    </location>
</feature>
<dbReference type="EMBL" id="CAHIKZ030005454">
    <property type="protein sequence ID" value="CAE1325612.1"/>
    <property type="molecule type" value="Genomic_DNA"/>
</dbReference>
<evidence type="ECO:0000313" key="9">
    <source>
        <dbReference type="Proteomes" id="UP000597762"/>
    </source>
</evidence>
<dbReference type="InterPro" id="IPR009080">
    <property type="entry name" value="tRNAsynth_Ia_anticodon-bd"/>
</dbReference>
<dbReference type="Gene3D" id="1.10.730.10">
    <property type="entry name" value="Isoleucyl-tRNA Synthetase, Domain 1"/>
    <property type="match status" value="1"/>
</dbReference>
<proteinExistence type="predicted"/>
<accession>A0A812ELB2</accession>
<evidence type="ECO:0000256" key="6">
    <source>
        <dbReference type="SAM" id="MobiDB-lite"/>
    </source>
</evidence>
<keyword evidence="5" id="KW-0030">Aminoacyl-tRNA synthetase</keyword>
<organism evidence="8 9">
    <name type="scientific">Acanthosepion pharaonis</name>
    <name type="common">Pharaoh cuttlefish</name>
    <name type="synonym">Sepia pharaonis</name>
    <dbReference type="NCBI Taxonomy" id="158019"/>
    <lineage>
        <taxon>Eukaryota</taxon>
        <taxon>Metazoa</taxon>
        <taxon>Spiralia</taxon>
        <taxon>Lophotrochozoa</taxon>
        <taxon>Mollusca</taxon>
        <taxon>Cephalopoda</taxon>
        <taxon>Coleoidea</taxon>
        <taxon>Decapodiformes</taxon>
        <taxon>Sepiida</taxon>
        <taxon>Sepiina</taxon>
        <taxon>Sepiidae</taxon>
        <taxon>Acanthosepion</taxon>
    </lineage>
</organism>
<dbReference type="EC" id="6.1.1.10" evidence="8"/>
<evidence type="ECO:0000256" key="1">
    <source>
        <dbReference type="ARBA" id="ARBA00022598"/>
    </source>
</evidence>
<keyword evidence="4" id="KW-0648">Protein biosynthesis</keyword>
<dbReference type="PANTHER" id="PTHR45765">
    <property type="entry name" value="METHIONINE--TRNA LIGASE"/>
    <property type="match status" value="1"/>
</dbReference>
<dbReference type="GO" id="GO:0004825">
    <property type="term" value="F:methionine-tRNA ligase activity"/>
    <property type="evidence" value="ECO:0007669"/>
    <property type="project" value="UniProtKB-EC"/>
</dbReference>
<dbReference type="SUPFAM" id="SSF47060">
    <property type="entry name" value="S15/NS1 RNA-binding domain"/>
    <property type="match status" value="1"/>
</dbReference>
<dbReference type="Pfam" id="PF19303">
    <property type="entry name" value="Anticodon_3"/>
    <property type="match status" value="1"/>
</dbReference>
<dbReference type="PANTHER" id="PTHR45765:SF1">
    <property type="entry name" value="METHIONINE--TRNA LIGASE, CYTOPLASMIC"/>
    <property type="match status" value="1"/>
</dbReference>
<dbReference type="SUPFAM" id="SSF47323">
    <property type="entry name" value="Anticodon-binding domain of a subclass of class I aminoacyl-tRNA synthetases"/>
    <property type="match status" value="1"/>
</dbReference>
<dbReference type="InterPro" id="IPR009068">
    <property type="entry name" value="uS15_NS1_RNA-bd_sf"/>
</dbReference>
<evidence type="ECO:0000256" key="3">
    <source>
        <dbReference type="ARBA" id="ARBA00022840"/>
    </source>
</evidence>
<keyword evidence="9" id="KW-1185">Reference proteome</keyword>
<dbReference type="Pfam" id="PF00458">
    <property type="entry name" value="WHEP-TRS"/>
    <property type="match status" value="1"/>
</dbReference>
<dbReference type="OrthoDB" id="5844513at2759"/>
<dbReference type="Proteomes" id="UP000597762">
    <property type="component" value="Unassembled WGS sequence"/>
</dbReference>
<dbReference type="GO" id="GO:0006431">
    <property type="term" value="P:methionyl-tRNA aminoacylation"/>
    <property type="evidence" value="ECO:0007669"/>
    <property type="project" value="TreeGrafter"/>
</dbReference>
<feature type="domain" description="WHEP-TRS" evidence="7">
    <location>
        <begin position="142"/>
        <end position="198"/>
    </location>
</feature>
<comment type="caution">
    <text evidence="8">The sequence shown here is derived from an EMBL/GenBank/DDBJ whole genome shotgun (WGS) entry which is preliminary data.</text>
</comment>
<evidence type="ECO:0000256" key="4">
    <source>
        <dbReference type="ARBA" id="ARBA00022917"/>
    </source>
</evidence>
<evidence type="ECO:0000256" key="2">
    <source>
        <dbReference type="ARBA" id="ARBA00022741"/>
    </source>
</evidence>
<dbReference type="InterPro" id="IPR023458">
    <property type="entry name" value="Met-tRNA_ligase_1"/>
</dbReference>
<keyword evidence="1 8" id="KW-0436">Ligase</keyword>